<evidence type="ECO:0000256" key="1">
    <source>
        <dbReference type="SAM" id="Phobius"/>
    </source>
</evidence>
<name>A0ABN2JNT9_9ACTN</name>
<reference evidence="2 3" key="1">
    <citation type="journal article" date="2019" name="Int. J. Syst. Evol. Microbiol.">
        <title>The Global Catalogue of Microorganisms (GCM) 10K type strain sequencing project: providing services to taxonomists for standard genome sequencing and annotation.</title>
        <authorList>
            <consortium name="The Broad Institute Genomics Platform"/>
            <consortium name="The Broad Institute Genome Sequencing Center for Infectious Disease"/>
            <person name="Wu L."/>
            <person name="Ma J."/>
        </authorList>
    </citation>
    <scope>NUCLEOTIDE SEQUENCE [LARGE SCALE GENOMIC DNA]</scope>
    <source>
        <strain evidence="2 3">JCM 13518</strain>
    </source>
</reference>
<comment type="caution">
    <text evidence="2">The sequence shown here is derived from an EMBL/GenBank/DDBJ whole genome shotgun (WGS) entry which is preliminary data.</text>
</comment>
<organism evidence="2 3">
    <name type="scientific">Aeromicrobium alkaliterrae</name>
    <dbReference type="NCBI Taxonomy" id="302168"/>
    <lineage>
        <taxon>Bacteria</taxon>
        <taxon>Bacillati</taxon>
        <taxon>Actinomycetota</taxon>
        <taxon>Actinomycetes</taxon>
        <taxon>Propionibacteriales</taxon>
        <taxon>Nocardioidaceae</taxon>
        <taxon>Aeromicrobium</taxon>
    </lineage>
</organism>
<keyword evidence="1" id="KW-0812">Transmembrane</keyword>
<dbReference type="EMBL" id="BAAAME010000002">
    <property type="protein sequence ID" value="GAA1733971.1"/>
    <property type="molecule type" value="Genomic_DNA"/>
</dbReference>
<proteinExistence type="predicted"/>
<protein>
    <submittedName>
        <fullName evidence="2">Uncharacterized protein</fullName>
    </submittedName>
</protein>
<dbReference type="RefSeq" id="WP_344199038.1">
    <property type="nucleotide sequence ID" value="NZ_BAAAME010000002.1"/>
</dbReference>
<keyword evidence="3" id="KW-1185">Reference proteome</keyword>
<accession>A0ABN2JNT9</accession>
<keyword evidence="1" id="KW-1133">Transmembrane helix</keyword>
<dbReference type="Proteomes" id="UP001501057">
    <property type="component" value="Unassembled WGS sequence"/>
</dbReference>
<evidence type="ECO:0000313" key="3">
    <source>
        <dbReference type="Proteomes" id="UP001501057"/>
    </source>
</evidence>
<gene>
    <name evidence="2" type="ORF">GCM10009710_13330</name>
</gene>
<keyword evidence="1" id="KW-0472">Membrane</keyword>
<sequence length="120" mass="12000">MFHGPRRPRAAGVVAALVVALGIALGAGHVSQAEPEPVEMAAVSVVDEASATVGGGVDGHDLGGLCLAISCLLLVLALCLGPGRRRGGLLGLSSRHARAVAPPSLGLWDVSLRPDAPARC</sequence>
<feature type="transmembrane region" description="Helical" evidence="1">
    <location>
        <begin position="62"/>
        <end position="80"/>
    </location>
</feature>
<evidence type="ECO:0000313" key="2">
    <source>
        <dbReference type="EMBL" id="GAA1733971.1"/>
    </source>
</evidence>